<accession>A0ABQ4GBY6</accession>
<dbReference type="RefSeq" id="WP_204061518.1">
    <property type="nucleotide sequence ID" value="NZ_BAAAGP010000010.1"/>
</dbReference>
<dbReference type="InterPro" id="IPR032710">
    <property type="entry name" value="NTF2-like_dom_sf"/>
</dbReference>
<sequence>MSNQHDNSPDVIQHIFHAWDEALGAEDLDAAMALYHADATLESPLVCYLLGVDEGVIRGRVALRQFVERVFAHHAPQRRRFRTGFFSDGTRLTWEYPRDTPAASRWTSWRSWRSGMA</sequence>
<gene>
    <name evidence="2" type="ORF">Mco01_75290</name>
</gene>
<protein>
    <recommendedName>
        <fullName evidence="1">SnoaL-like domain-containing protein</fullName>
    </recommendedName>
</protein>
<proteinExistence type="predicted"/>
<dbReference type="Gene3D" id="3.10.450.50">
    <property type="match status" value="1"/>
</dbReference>
<comment type="caution">
    <text evidence="2">The sequence shown here is derived from an EMBL/GenBank/DDBJ whole genome shotgun (WGS) entry which is preliminary data.</text>
</comment>
<evidence type="ECO:0000259" key="1">
    <source>
        <dbReference type="Pfam" id="PF12680"/>
    </source>
</evidence>
<feature type="domain" description="SnoaL-like" evidence="1">
    <location>
        <begin position="18"/>
        <end position="95"/>
    </location>
</feature>
<evidence type="ECO:0000313" key="3">
    <source>
        <dbReference type="Proteomes" id="UP000603904"/>
    </source>
</evidence>
<name>A0ABQ4GBY6_9ACTN</name>
<organism evidence="2 3">
    <name type="scientific">Microbispora corallina</name>
    <dbReference type="NCBI Taxonomy" id="83302"/>
    <lineage>
        <taxon>Bacteria</taxon>
        <taxon>Bacillati</taxon>
        <taxon>Actinomycetota</taxon>
        <taxon>Actinomycetes</taxon>
        <taxon>Streptosporangiales</taxon>
        <taxon>Streptosporangiaceae</taxon>
        <taxon>Microbispora</taxon>
    </lineage>
</organism>
<dbReference type="InterPro" id="IPR037401">
    <property type="entry name" value="SnoaL-like"/>
</dbReference>
<evidence type="ECO:0000313" key="2">
    <source>
        <dbReference type="EMBL" id="GIH44529.1"/>
    </source>
</evidence>
<dbReference type="Pfam" id="PF12680">
    <property type="entry name" value="SnoaL_2"/>
    <property type="match status" value="1"/>
</dbReference>
<reference evidence="2 3" key="1">
    <citation type="submission" date="2021-01" db="EMBL/GenBank/DDBJ databases">
        <title>Whole genome shotgun sequence of Microbispora corallina NBRC 16416.</title>
        <authorList>
            <person name="Komaki H."/>
            <person name="Tamura T."/>
        </authorList>
    </citation>
    <scope>NUCLEOTIDE SEQUENCE [LARGE SCALE GENOMIC DNA]</scope>
    <source>
        <strain evidence="2 3">NBRC 16416</strain>
    </source>
</reference>
<dbReference type="Proteomes" id="UP000603904">
    <property type="component" value="Unassembled WGS sequence"/>
</dbReference>
<keyword evidence="3" id="KW-1185">Reference proteome</keyword>
<dbReference type="SUPFAM" id="SSF54427">
    <property type="entry name" value="NTF2-like"/>
    <property type="match status" value="1"/>
</dbReference>
<dbReference type="EMBL" id="BOOC01000062">
    <property type="protein sequence ID" value="GIH44529.1"/>
    <property type="molecule type" value="Genomic_DNA"/>
</dbReference>